<dbReference type="Gene3D" id="3.40.50.1820">
    <property type="entry name" value="alpha/beta hydrolase"/>
    <property type="match status" value="1"/>
</dbReference>
<reference evidence="7" key="5">
    <citation type="submission" date="2015-06" db="UniProtKB">
        <authorList>
            <consortium name="EnsemblFungi"/>
        </authorList>
    </citation>
    <scope>IDENTIFICATION</scope>
    <source>
        <strain evidence="7">ATCC 64411</strain>
    </source>
</reference>
<dbReference type="InterPro" id="IPR000073">
    <property type="entry name" value="AB_hydrolase_1"/>
</dbReference>
<reference evidence="7" key="4">
    <citation type="journal article" date="2015" name="G3 (Bethesda)">
        <title>Genome sequences of three phytopathogenic species of the Magnaporthaceae family of fungi.</title>
        <authorList>
            <person name="Okagaki L.H."/>
            <person name="Nunes C.C."/>
            <person name="Sailsbery J."/>
            <person name="Clay B."/>
            <person name="Brown D."/>
            <person name="John T."/>
            <person name="Oh Y."/>
            <person name="Young N."/>
            <person name="Fitzgerald M."/>
            <person name="Haas B.J."/>
            <person name="Zeng Q."/>
            <person name="Young S."/>
            <person name="Adiconis X."/>
            <person name="Fan L."/>
            <person name="Levin J.Z."/>
            <person name="Mitchell T.K."/>
            <person name="Okubara P.A."/>
            <person name="Farman M.L."/>
            <person name="Kohn L.M."/>
            <person name="Birren B."/>
            <person name="Ma L.-J."/>
            <person name="Dean R.A."/>
        </authorList>
    </citation>
    <scope>NUCLEOTIDE SEQUENCE</scope>
    <source>
        <strain evidence="7">ATCC 64411 / 73-15</strain>
    </source>
</reference>
<dbReference type="PANTHER" id="PTHR43248:SF30">
    <property type="entry name" value="AB HYDROLASE-1 DOMAIN-CONTAINING PROTEIN"/>
    <property type="match status" value="1"/>
</dbReference>
<organism evidence="7 8">
    <name type="scientific">Magnaporthiopsis poae (strain ATCC 64411 / 73-15)</name>
    <name type="common">Kentucky bluegrass fungus</name>
    <name type="synonym">Magnaporthe poae</name>
    <dbReference type="NCBI Taxonomy" id="644358"/>
    <lineage>
        <taxon>Eukaryota</taxon>
        <taxon>Fungi</taxon>
        <taxon>Dikarya</taxon>
        <taxon>Ascomycota</taxon>
        <taxon>Pezizomycotina</taxon>
        <taxon>Sordariomycetes</taxon>
        <taxon>Sordariomycetidae</taxon>
        <taxon>Magnaporthales</taxon>
        <taxon>Magnaporthaceae</taxon>
        <taxon>Magnaporthiopsis</taxon>
    </lineage>
</organism>
<dbReference type="Pfam" id="PF00561">
    <property type="entry name" value="Abhydrolase_1"/>
    <property type="match status" value="1"/>
</dbReference>
<dbReference type="Proteomes" id="UP000011715">
    <property type="component" value="Unassembled WGS sequence"/>
</dbReference>
<feature type="domain" description="AB hydrolase-1" evidence="4">
    <location>
        <begin position="148"/>
        <end position="321"/>
    </location>
</feature>
<dbReference type="EMBL" id="ADBL01002831">
    <property type="status" value="NOT_ANNOTATED_CDS"/>
    <property type="molecule type" value="Genomic_DNA"/>
</dbReference>
<accession>A0A0C4EFE1</accession>
<dbReference type="eggNOG" id="ENOG502QXCY">
    <property type="taxonomic scope" value="Eukaryota"/>
</dbReference>
<keyword evidence="8" id="KW-1185">Reference proteome</keyword>
<dbReference type="GO" id="GO:0016787">
    <property type="term" value="F:hydrolase activity"/>
    <property type="evidence" value="ECO:0007669"/>
    <property type="project" value="UniProtKB-KW"/>
</dbReference>
<name>A0A0C4EFE1_MAGP6</name>
<evidence type="ECO:0000259" key="4">
    <source>
        <dbReference type="Pfam" id="PF00561"/>
    </source>
</evidence>
<dbReference type="InterPro" id="IPR051601">
    <property type="entry name" value="Serine_prot/Carboxylest_S33"/>
</dbReference>
<evidence type="ECO:0000259" key="5">
    <source>
        <dbReference type="Pfam" id="PF08386"/>
    </source>
</evidence>
<dbReference type="EMBL" id="GL876981">
    <property type="protein sequence ID" value="KLU92539.1"/>
    <property type="molecule type" value="Genomic_DNA"/>
</dbReference>
<dbReference type="OrthoDB" id="425534at2759"/>
<reference evidence="8" key="2">
    <citation type="submission" date="2010-05" db="EMBL/GenBank/DDBJ databases">
        <title>The genome sequence of Magnaporthe poae strain ATCC 64411.</title>
        <authorList>
            <person name="Ma L.-J."/>
            <person name="Dead R."/>
            <person name="Young S."/>
            <person name="Zeng Q."/>
            <person name="Koehrsen M."/>
            <person name="Alvarado L."/>
            <person name="Berlin A."/>
            <person name="Chapman S.B."/>
            <person name="Chen Z."/>
            <person name="Freedman E."/>
            <person name="Gellesch M."/>
            <person name="Goldberg J."/>
            <person name="Griggs A."/>
            <person name="Gujja S."/>
            <person name="Heilman E.R."/>
            <person name="Heiman D."/>
            <person name="Hepburn T."/>
            <person name="Howarth C."/>
            <person name="Jen D."/>
            <person name="Larson L."/>
            <person name="Mehta T."/>
            <person name="Neiman D."/>
            <person name="Pearson M."/>
            <person name="Roberts A."/>
            <person name="Saif S."/>
            <person name="Shea T."/>
            <person name="Shenoy N."/>
            <person name="Sisk P."/>
            <person name="Stolte C."/>
            <person name="Sykes S."/>
            <person name="Walk T."/>
            <person name="White J."/>
            <person name="Yandava C."/>
            <person name="Haas B."/>
            <person name="Nusbaum C."/>
            <person name="Birren B."/>
        </authorList>
    </citation>
    <scope>NUCLEOTIDE SEQUENCE [LARGE SCALE GENOMIC DNA]</scope>
    <source>
        <strain evidence="8">ATCC 64411 / 73-15</strain>
    </source>
</reference>
<dbReference type="Pfam" id="PF08386">
    <property type="entry name" value="Abhydrolase_4"/>
    <property type="match status" value="1"/>
</dbReference>
<feature type="domain" description="Peptidase S33 tripeptidyl aminopeptidase-like C-terminal" evidence="5">
    <location>
        <begin position="439"/>
        <end position="535"/>
    </location>
</feature>
<dbReference type="PANTHER" id="PTHR43248">
    <property type="entry name" value="2-SUCCINYL-6-HYDROXY-2,4-CYCLOHEXADIENE-1-CARBOXYLATE SYNTHASE"/>
    <property type="match status" value="1"/>
</dbReference>
<feature type="compositionally biased region" description="Polar residues" evidence="3">
    <location>
        <begin position="45"/>
        <end position="58"/>
    </location>
</feature>
<evidence type="ECO:0000256" key="2">
    <source>
        <dbReference type="ARBA" id="ARBA00022801"/>
    </source>
</evidence>
<dbReference type="OMA" id="TCIGWPA"/>
<comment type="similarity">
    <text evidence="1">Belongs to the peptidase S33 family.</text>
</comment>
<keyword evidence="2" id="KW-0378">Hydrolase</keyword>
<evidence type="ECO:0000256" key="1">
    <source>
        <dbReference type="ARBA" id="ARBA00010088"/>
    </source>
</evidence>
<reference evidence="6" key="1">
    <citation type="submission" date="2010-05" db="EMBL/GenBank/DDBJ databases">
        <title>The Genome Sequence of Magnaporthe poae strain ATCC 64411.</title>
        <authorList>
            <consortium name="The Broad Institute Genome Sequencing Platform"/>
            <consortium name="Broad Institute Genome Sequencing Center for Infectious Disease"/>
            <person name="Ma L.-J."/>
            <person name="Dead R."/>
            <person name="Young S."/>
            <person name="Zeng Q."/>
            <person name="Koehrsen M."/>
            <person name="Alvarado L."/>
            <person name="Berlin A."/>
            <person name="Chapman S.B."/>
            <person name="Chen Z."/>
            <person name="Freedman E."/>
            <person name="Gellesch M."/>
            <person name="Goldberg J."/>
            <person name="Griggs A."/>
            <person name="Gujja S."/>
            <person name="Heilman E.R."/>
            <person name="Heiman D."/>
            <person name="Hepburn T."/>
            <person name="Howarth C."/>
            <person name="Jen D."/>
            <person name="Larson L."/>
            <person name="Mehta T."/>
            <person name="Neiman D."/>
            <person name="Pearson M."/>
            <person name="Roberts A."/>
            <person name="Saif S."/>
            <person name="Shea T."/>
            <person name="Shenoy N."/>
            <person name="Sisk P."/>
            <person name="Stolte C."/>
            <person name="Sykes S."/>
            <person name="Walk T."/>
            <person name="White J."/>
            <person name="Yandava C."/>
            <person name="Haas B."/>
            <person name="Nusbaum C."/>
            <person name="Birren B."/>
        </authorList>
    </citation>
    <scope>NUCLEOTIDE SEQUENCE</scope>
    <source>
        <strain evidence="6">ATCC 64411</strain>
    </source>
</reference>
<evidence type="ECO:0000313" key="7">
    <source>
        <dbReference type="EnsemblFungi" id="MAPG_11484T0"/>
    </source>
</evidence>
<dbReference type="SUPFAM" id="SSF53474">
    <property type="entry name" value="alpha/beta-Hydrolases"/>
    <property type="match status" value="1"/>
</dbReference>
<reference evidence="6" key="3">
    <citation type="submission" date="2011-03" db="EMBL/GenBank/DDBJ databases">
        <title>Annotation of Magnaporthe poae ATCC 64411.</title>
        <authorList>
            <person name="Ma L.-J."/>
            <person name="Dead R."/>
            <person name="Young S.K."/>
            <person name="Zeng Q."/>
            <person name="Gargeya S."/>
            <person name="Fitzgerald M."/>
            <person name="Haas B."/>
            <person name="Abouelleil A."/>
            <person name="Alvarado L."/>
            <person name="Arachchi H.M."/>
            <person name="Berlin A."/>
            <person name="Brown A."/>
            <person name="Chapman S.B."/>
            <person name="Chen Z."/>
            <person name="Dunbar C."/>
            <person name="Freedman E."/>
            <person name="Gearin G."/>
            <person name="Gellesch M."/>
            <person name="Goldberg J."/>
            <person name="Griggs A."/>
            <person name="Gujja S."/>
            <person name="Heiman D."/>
            <person name="Howarth C."/>
            <person name="Larson L."/>
            <person name="Lui A."/>
            <person name="MacDonald P.J.P."/>
            <person name="Mehta T."/>
            <person name="Montmayeur A."/>
            <person name="Murphy C."/>
            <person name="Neiman D."/>
            <person name="Pearson M."/>
            <person name="Priest M."/>
            <person name="Roberts A."/>
            <person name="Saif S."/>
            <person name="Shea T."/>
            <person name="Shenoy N."/>
            <person name="Sisk P."/>
            <person name="Stolte C."/>
            <person name="Sykes S."/>
            <person name="Yandava C."/>
            <person name="Wortman J."/>
            <person name="Nusbaum C."/>
            <person name="Birren B."/>
        </authorList>
    </citation>
    <scope>NUCLEOTIDE SEQUENCE</scope>
    <source>
        <strain evidence="6">ATCC 64411</strain>
    </source>
</reference>
<dbReference type="InterPro" id="IPR029058">
    <property type="entry name" value="AB_hydrolase_fold"/>
</dbReference>
<dbReference type="VEuPathDB" id="FungiDB:MAPG_11484"/>
<evidence type="ECO:0000313" key="6">
    <source>
        <dbReference type="EMBL" id="KLU92539.1"/>
    </source>
</evidence>
<evidence type="ECO:0000313" key="8">
    <source>
        <dbReference type="Proteomes" id="UP000011715"/>
    </source>
</evidence>
<proteinExistence type="inferred from homology"/>
<dbReference type="InterPro" id="IPR013595">
    <property type="entry name" value="Pept_S33_TAP-like_C"/>
</dbReference>
<dbReference type="AlphaFoldDB" id="A0A0C4EFE1"/>
<sequence length="539" mass="57209">MKAPWSRLAILLQAFPEPDGQQQPAPLEARLALSGGGGSSSGSSNAKTTPPSSTNTTAGLPPTTKIGSLTFAPCGASLGLKSIDVLQCANLSVPVSYKDPAGEQATVTLVRLPASKQNQRIGTLWFNPGGPGVPATRVVDLIVQKRQNFSDVVRDRFDIIGMDPRGVGLSTPKVMCDTDISNEMLPRLDPNNQTTLDIFTASTRRLAESCRKRTGRLFDNVDTMSVAKDMEAARLAMGGEQITFFGQSYGTQLGAQYAALFPGSVRALLLDGVLQHSNSDVANQLISQSTSQATLLQFFKTCTADPTCPLAGKDVAAVWASLVSRAKAGKLQATQCDNTRATGCLRDIHPEDLVSAARNNLFFSRFAPSIFGGMLASAANSGDGTPFATSLRTGAPQDNEGFAFQAVTCQDGTFAPAPSLADLQSRAAVSAIVATVPGFEDMWLIDTLCTGWTPTNTNPLKTLGVRNLKNPTMIVSSVFDPATSLVWARGMVDEIQGSQLFIRNGTGHTSYFVGNESKKAMDDYLVNLKLPPPGTMFQS</sequence>
<protein>
    <submittedName>
        <fullName evidence="6 7">Uncharacterized protein</fullName>
    </submittedName>
</protein>
<feature type="region of interest" description="Disordered" evidence="3">
    <location>
        <begin position="17"/>
        <end position="61"/>
    </location>
</feature>
<gene>
    <name evidence="6" type="ORF">MAPG_11484</name>
</gene>
<evidence type="ECO:0000256" key="3">
    <source>
        <dbReference type="SAM" id="MobiDB-lite"/>
    </source>
</evidence>
<dbReference type="EnsemblFungi" id="MAPG_11484T0">
    <property type="protein sequence ID" value="MAPG_11484T0"/>
    <property type="gene ID" value="MAPG_11484"/>
</dbReference>